<dbReference type="GO" id="GO:0070411">
    <property type="term" value="F:I-SMAD binding"/>
    <property type="evidence" value="ECO:0000318"/>
    <property type="project" value="GO_Central"/>
</dbReference>
<dbReference type="KEGG" id="hro:HELRODRAFT_163763"/>
<dbReference type="InterPro" id="IPR001132">
    <property type="entry name" value="SMAD_dom_Dwarfin-type"/>
</dbReference>
<dbReference type="EnsemblMetazoa" id="HelroT163763">
    <property type="protein sequence ID" value="HelroP163763"/>
    <property type="gene ID" value="HelroG163763"/>
</dbReference>
<sequence>MLRTCCMKLIGCDLQTLSDTHGHPKADRQTNQNNLNTNINIDNINIDNIISNNNINNNKNQNNFNTNINIDSINIDNIISSNNNNISDNPTTSQEQHNNGLQLLSANVDGPFQLLDYVTSVDVVIIVSIGVDITNDKSTITNNNYIINNNYINSTNDKSTTTNNNNDKIVKYDDTLFRNNRWHIVLFIVFNDQRIMKNKFTSNVKISLADNGSTVKNYSNESIMNASNLMKLTYKLMEKKNLVRRLASMKTTKSDIHNNTRLPSCNNDINTSCEQFVAAFLKGIPTHQLRLLKRILNNKSSKNYLCKNANMNNYHPSSVINNSNSQLSINNNNNNYNNNNCSQHSISNINITNNNNSQHSINHNNITSNNNSQHRINHNTNNNNNQRSINSSSSNNNNNNECIMVSRNIIPSVDSHLLSFILWNEIKTTSLANEIKLINLPHCQGCTEDRSCINPGHWNVLLAECELSEQRSTFHNASNQTGLKNLLLKNQQTEKYHQHQNQQLPKCEKCRQQLPPEPQPLKHQQPQHQEEGGSNLKSVWCRLLYREYKSCVRYSRSLRNDWSTFDVKHLMGCKDNDTNVHTTNCSSSSSNNNNHNHNNNNLMFAINPFRYILRRISKKHDNIATTNNRSSLHQHNTFYDFSSSKQQQTLLQTRSKIGRGVILERRLEDVNSPNHSSSAAAFLSSSFSSSLLQSTLSSTSSSSPSSSSSTSSSLPSSSSPSLASPSLSIPFSSLSPALPVFCKAQTTAHQKELQQQQQNIHPTNHVATTKTKTSPETTPPTTKQQQSVIYLHNISDYPIFVCRSDRNKPDRSPVIKVGRNCSIRLNSFAVRNHDTASPVTCNHNNNIASDFEIDNNKENNNCNKSNNKSINYIDHNIENVNSFSENFCRNNFHGNSNNINLDHINSNKNISNNDDNNKNINNDNSNNNNNNSTDDVDVKNDFPAVGPVLLDSVLVSFVKGWSFGYQRMDITSCPCWMELLLSDQ</sequence>
<accession>T1EUF8</accession>
<gene>
    <name evidence="6" type="primary">20200208</name>
    <name evidence="5" type="ORF">HELRODRAFT_163763</name>
</gene>
<dbReference type="OrthoDB" id="5946219at2759"/>
<dbReference type="GO" id="GO:0006357">
    <property type="term" value="P:regulation of transcription by RNA polymerase II"/>
    <property type="evidence" value="ECO:0000318"/>
    <property type="project" value="GO_Central"/>
</dbReference>
<dbReference type="GO" id="GO:0071144">
    <property type="term" value="C:heteromeric SMAD protein complex"/>
    <property type="evidence" value="ECO:0000318"/>
    <property type="project" value="GO_Central"/>
</dbReference>
<reference evidence="7" key="1">
    <citation type="submission" date="2012-12" db="EMBL/GenBank/DDBJ databases">
        <authorList>
            <person name="Hellsten U."/>
            <person name="Grimwood J."/>
            <person name="Chapman J.A."/>
            <person name="Shapiro H."/>
            <person name="Aerts A."/>
            <person name="Otillar R.P."/>
            <person name="Terry A.Y."/>
            <person name="Boore J.L."/>
            <person name="Simakov O."/>
            <person name="Marletaz F."/>
            <person name="Cho S.-J."/>
            <person name="Edsinger-Gonzales E."/>
            <person name="Havlak P."/>
            <person name="Kuo D.-H."/>
            <person name="Larsson T."/>
            <person name="Lv J."/>
            <person name="Arendt D."/>
            <person name="Savage R."/>
            <person name="Osoegawa K."/>
            <person name="de Jong P."/>
            <person name="Lindberg D.R."/>
            <person name="Seaver E.C."/>
            <person name="Weisblat D.A."/>
            <person name="Putnam N.H."/>
            <person name="Grigoriev I.V."/>
            <person name="Rokhsar D.S."/>
        </authorList>
    </citation>
    <scope>NUCLEOTIDE SEQUENCE</scope>
</reference>
<dbReference type="Pfam" id="PF03166">
    <property type="entry name" value="MH2"/>
    <property type="match status" value="1"/>
</dbReference>
<evidence type="ECO:0000259" key="4">
    <source>
        <dbReference type="PROSITE" id="PS51076"/>
    </source>
</evidence>
<dbReference type="EMBL" id="KB097495">
    <property type="protein sequence ID" value="ESN96669.1"/>
    <property type="molecule type" value="Genomic_DNA"/>
</dbReference>
<feature type="region of interest" description="Disordered" evidence="3">
    <location>
        <begin position="351"/>
        <end position="396"/>
    </location>
</feature>
<dbReference type="STRING" id="6412.T1EUF8"/>
<dbReference type="EMBL" id="AMQM01001446">
    <property type="status" value="NOT_ANNOTATED_CDS"/>
    <property type="molecule type" value="Genomic_DNA"/>
</dbReference>
<evidence type="ECO:0000313" key="7">
    <source>
        <dbReference type="Proteomes" id="UP000015101"/>
    </source>
</evidence>
<protein>
    <recommendedName>
        <fullName evidence="4">MH2 domain-containing protein</fullName>
    </recommendedName>
</protein>
<dbReference type="RefSeq" id="XP_009025792.1">
    <property type="nucleotide sequence ID" value="XM_009027544.1"/>
</dbReference>
<dbReference type="PANTHER" id="PTHR13703:SF54">
    <property type="entry name" value="MOTHERS AGAINST DECAPENTAPLEGIC HOMOLOG"/>
    <property type="match status" value="1"/>
</dbReference>
<dbReference type="GO" id="GO:0030154">
    <property type="term" value="P:cell differentiation"/>
    <property type="evidence" value="ECO:0000318"/>
    <property type="project" value="GO_Central"/>
</dbReference>
<dbReference type="AlphaFoldDB" id="T1EUF8"/>
<keyword evidence="1" id="KW-0805">Transcription regulation</keyword>
<dbReference type="GO" id="GO:0140416">
    <property type="term" value="F:transcription regulator inhibitor activity"/>
    <property type="evidence" value="ECO:0000318"/>
    <property type="project" value="GO_Central"/>
</dbReference>
<dbReference type="CTD" id="20200208"/>
<feature type="region of interest" description="Disordered" evidence="3">
    <location>
        <begin position="511"/>
        <end position="532"/>
    </location>
</feature>
<feature type="domain" description="MH2" evidence="4">
    <location>
        <begin position="704"/>
        <end position="984"/>
    </location>
</feature>
<reference evidence="5 7" key="2">
    <citation type="journal article" date="2013" name="Nature">
        <title>Insights into bilaterian evolution from three spiralian genomes.</title>
        <authorList>
            <person name="Simakov O."/>
            <person name="Marletaz F."/>
            <person name="Cho S.J."/>
            <person name="Edsinger-Gonzales E."/>
            <person name="Havlak P."/>
            <person name="Hellsten U."/>
            <person name="Kuo D.H."/>
            <person name="Larsson T."/>
            <person name="Lv J."/>
            <person name="Arendt D."/>
            <person name="Savage R."/>
            <person name="Osoegawa K."/>
            <person name="de Jong P."/>
            <person name="Grimwood J."/>
            <person name="Chapman J.A."/>
            <person name="Shapiro H."/>
            <person name="Aerts A."/>
            <person name="Otillar R.P."/>
            <person name="Terry A.Y."/>
            <person name="Boore J.L."/>
            <person name="Grigoriev I.V."/>
            <person name="Lindberg D.R."/>
            <person name="Seaver E.C."/>
            <person name="Weisblat D.A."/>
            <person name="Putnam N.H."/>
            <person name="Rokhsar D.S."/>
        </authorList>
    </citation>
    <scope>NUCLEOTIDE SEQUENCE</scope>
</reference>
<dbReference type="InterPro" id="IPR008984">
    <property type="entry name" value="SMAD_FHA_dom_sf"/>
</dbReference>
<dbReference type="InterPro" id="IPR013790">
    <property type="entry name" value="Dwarfin"/>
</dbReference>
<keyword evidence="7" id="KW-1185">Reference proteome</keyword>
<evidence type="ECO:0000256" key="3">
    <source>
        <dbReference type="SAM" id="MobiDB-lite"/>
    </source>
</evidence>
<dbReference type="Gene3D" id="2.60.200.10">
    <property type="match status" value="1"/>
</dbReference>
<feature type="region of interest" description="Disordered" evidence="3">
    <location>
        <begin position="698"/>
        <end position="719"/>
    </location>
</feature>
<proteinExistence type="predicted"/>
<dbReference type="InterPro" id="IPR017855">
    <property type="entry name" value="SMAD-like_dom_sf"/>
</dbReference>
<dbReference type="InParanoid" id="T1EUF8"/>
<organism evidence="6 7">
    <name type="scientific">Helobdella robusta</name>
    <name type="common">Californian leech</name>
    <dbReference type="NCBI Taxonomy" id="6412"/>
    <lineage>
        <taxon>Eukaryota</taxon>
        <taxon>Metazoa</taxon>
        <taxon>Spiralia</taxon>
        <taxon>Lophotrochozoa</taxon>
        <taxon>Annelida</taxon>
        <taxon>Clitellata</taxon>
        <taxon>Hirudinea</taxon>
        <taxon>Rhynchobdellida</taxon>
        <taxon>Glossiphoniidae</taxon>
        <taxon>Helobdella</taxon>
    </lineage>
</organism>
<dbReference type="GO" id="GO:0009653">
    <property type="term" value="P:anatomical structure morphogenesis"/>
    <property type="evidence" value="ECO:0000318"/>
    <property type="project" value="GO_Central"/>
</dbReference>
<dbReference type="HOGENOM" id="CLU_302908_0_0_1"/>
<name>T1EUF8_HELRO</name>
<dbReference type="GO" id="GO:0060395">
    <property type="term" value="P:SMAD protein signal transduction"/>
    <property type="evidence" value="ECO:0000318"/>
    <property type="project" value="GO_Central"/>
</dbReference>
<evidence type="ECO:0000313" key="5">
    <source>
        <dbReference type="EMBL" id="ESN96669.1"/>
    </source>
</evidence>
<evidence type="ECO:0000256" key="1">
    <source>
        <dbReference type="ARBA" id="ARBA00023015"/>
    </source>
</evidence>
<dbReference type="SUPFAM" id="SSF49879">
    <property type="entry name" value="SMAD/FHA domain"/>
    <property type="match status" value="1"/>
</dbReference>
<keyword evidence="2" id="KW-0804">Transcription</keyword>
<reference evidence="6" key="3">
    <citation type="submission" date="2015-06" db="UniProtKB">
        <authorList>
            <consortium name="EnsemblMetazoa"/>
        </authorList>
    </citation>
    <scope>IDENTIFICATION</scope>
</reference>
<feature type="compositionally biased region" description="Low complexity" evidence="3">
    <location>
        <begin position="907"/>
        <end position="933"/>
    </location>
</feature>
<dbReference type="Proteomes" id="UP000015101">
    <property type="component" value="Unassembled WGS sequence"/>
</dbReference>
<dbReference type="GeneID" id="20200208"/>
<dbReference type="PANTHER" id="PTHR13703">
    <property type="entry name" value="SMAD"/>
    <property type="match status" value="1"/>
</dbReference>
<feature type="region of interest" description="Disordered" evidence="3">
    <location>
        <begin position="907"/>
        <end position="938"/>
    </location>
</feature>
<evidence type="ECO:0000256" key="2">
    <source>
        <dbReference type="ARBA" id="ARBA00023163"/>
    </source>
</evidence>
<dbReference type="PROSITE" id="PS51076">
    <property type="entry name" value="MH2"/>
    <property type="match status" value="1"/>
</dbReference>
<evidence type="ECO:0000313" key="6">
    <source>
        <dbReference type="EnsemblMetazoa" id="HelroP163763"/>
    </source>
</evidence>